<dbReference type="Proteomes" id="UP001228690">
    <property type="component" value="Chromosome"/>
</dbReference>
<name>A0ABY8MF66_9SPIO</name>
<protein>
    <submittedName>
        <fullName evidence="1">Uncharacterized protein</fullName>
    </submittedName>
</protein>
<dbReference type="RefSeq" id="WP_326926752.1">
    <property type="nucleotide sequence ID" value="NZ_CP123443.1"/>
</dbReference>
<reference evidence="1 2" key="1">
    <citation type="submission" date="2023-04" db="EMBL/GenBank/DDBJ databases">
        <title>Spirochaete genome identified in red abalone sample constitutes a novel genus.</title>
        <authorList>
            <person name="Sharma S.P."/>
            <person name="Purcell C.M."/>
            <person name="Hyde J.R."/>
            <person name="Severin A.J."/>
        </authorList>
    </citation>
    <scope>NUCLEOTIDE SEQUENCE [LARGE SCALE GENOMIC DNA]</scope>
    <source>
        <strain evidence="1 2">SP-2023</strain>
    </source>
</reference>
<organism evidence="1 2">
    <name type="scientific">Candidatus Haliotispira prima</name>
    <dbReference type="NCBI Taxonomy" id="3034016"/>
    <lineage>
        <taxon>Bacteria</taxon>
        <taxon>Pseudomonadati</taxon>
        <taxon>Spirochaetota</taxon>
        <taxon>Spirochaetia</taxon>
        <taxon>Spirochaetales</taxon>
        <taxon>Spirochaetaceae</taxon>
        <taxon>Candidatus Haliotispira</taxon>
    </lineage>
</organism>
<gene>
    <name evidence="1" type="ORF">P0082_08755</name>
</gene>
<keyword evidence="2" id="KW-1185">Reference proteome</keyword>
<dbReference type="EMBL" id="CP123443">
    <property type="protein sequence ID" value="WGK68566.1"/>
    <property type="molecule type" value="Genomic_DNA"/>
</dbReference>
<evidence type="ECO:0000313" key="2">
    <source>
        <dbReference type="Proteomes" id="UP001228690"/>
    </source>
</evidence>
<accession>A0ABY8MF66</accession>
<sequence>MKKLVIIRWKEKEVAKEIPEDLLKTLAKIDLNIDNDNKKVLFEINGETSCRRNYSKGNV</sequence>
<proteinExistence type="predicted"/>
<evidence type="ECO:0000313" key="1">
    <source>
        <dbReference type="EMBL" id="WGK68566.1"/>
    </source>
</evidence>